<proteinExistence type="predicted"/>
<dbReference type="Proteomes" id="UP000032142">
    <property type="component" value="Unassembled WGS sequence"/>
</dbReference>
<gene>
    <name evidence="1" type="ORF">F383_18854</name>
</gene>
<dbReference type="AlphaFoldDB" id="A0A0B0NRZ5"/>
<evidence type="ECO:0000313" key="1">
    <source>
        <dbReference type="EMBL" id="KHG15427.1"/>
    </source>
</evidence>
<keyword evidence="2" id="KW-1185">Reference proteome</keyword>
<evidence type="ECO:0000313" key="2">
    <source>
        <dbReference type="Proteomes" id="UP000032142"/>
    </source>
</evidence>
<protein>
    <submittedName>
        <fullName evidence="1">Uncharacterized protein</fullName>
    </submittedName>
</protein>
<dbReference type="EMBL" id="KN403730">
    <property type="protein sequence ID" value="KHG15427.1"/>
    <property type="molecule type" value="Genomic_DNA"/>
</dbReference>
<organism evidence="1 2">
    <name type="scientific">Gossypium arboreum</name>
    <name type="common">Tree cotton</name>
    <name type="synonym">Gossypium nanking</name>
    <dbReference type="NCBI Taxonomy" id="29729"/>
    <lineage>
        <taxon>Eukaryota</taxon>
        <taxon>Viridiplantae</taxon>
        <taxon>Streptophyta</taxon>
        <taxon>Embryophyta</taxon>
        <taxon>Tracheophyta</taxon>
        <taxon>Spermatophyta</taxon>
        <taxon>Magnoliopsida</taxon>
        <taxon>eudicotyledons</taxon>
        <taxon>Gunneridae</taxon>
        <taxon>Pentapetalae</taxon>
        <taxon>rosids</taxon>
        <taxon>malvids</taxon>
        <taxon>Malvales</taxon>
        <taxon>Malvaceae</taxon>
        <taxon>Malvoideae</taxon>
        <taxon>Gossypium</taxon>
    </lineage>
</organism>
<reference evidence="2" key="1">
    <citation type="submission" date="2014-09" db="EMBL/GenBank/DDBJ databases">
        <authorList>
            <person name="Mudge J."/>
            <person name="Ramaraj T."/>
            <person name="Lindquist I.E."/>
            <person name="Bharti A.K."/>
            <person name="Sundararajan A."/>
            <person name="Cameron C.T."/>
            <person name="Woodward J.E."/>
            <person name="May G.D."/>
            <person name="Brubaker C."/>
            <person name="Broadhvest J."/>
            <person name="Wilkins T.A."/>
        </authorList>
    </citation>
    <scope>NUCLEOTIDE SEQUENCE</scope>
    <source>
        <strain evidence="2">cv. AKA8401</strain>
    </source>
</reference>
<sequence length="23" mass="2644">MCASQYVCPVLTRLRHMGVSNFM</sequence>
<accession>A0A0B0NRZ5</accession>
<name>A0A0B0NRZ5_GOSAR</name>